<comment type="caution">
    <text evidence="1">The sequence shown here is derived from an EMBL/GenBank/DDBJ whole genome shotgun (WGS) entry which is preliminary data.</text>
</comment>
<proteinExistence type="predicted"/>
<protein>
    <submittedName>
        <fullName evidence="1">Uncharacterized protein</fullName>
    </submittedName>
</protein>
<dbReference type="EMBL" id="CAKLBY020000097">
    <property type="protein sequence ID" value="CAK7926179.1"/>
    <property type="molecule type" value="Genomic_DNA"/>
</dbReference>
<dbReference type="Proteomes" id="UP001162060">
    <property type="component" value="Unassembled WGS sequence"/>
</dbReference>
<evidence type="ECO:0000313" key="2">
    <source>
        <dbReference type="Proteomes" id="UP001162060"/>
    </source>
</evidence>
<name>A0AAV1TUU3_9STRA</name>
<dbReference type="AlphaFoldDB" id="A0AAV1TUU3"/>
<reference evidence="1" key="1">
    <citation type="submission" date="2024-01" db="EMBL/GenBank/DDBJ databases">
        <authorList>
            <person name="Webb A."/>
        </authorList>
    </citation>
    <scope>NUCLEOTIDE SEQUENCE</scope>
    <source>
        <strain evidence="1">Pm1</strain>
    </source>
</reference>
<accession>A0AAV1TUU3</accession>
<evidence type="ECO:0000313" key="1">
    <source>
        <dbReference type="EMBL" id="CAK7926179.1"/>
    </source>
</evidence>
<organism evidence="1 2">
    <name type="scientific">Peronospora matthiolae</name>
    <dbReference type="NCBI Taxonomy" id="2874970"/>
    <lineage>
        <taxon>Eukaryota</taxon>
        <taxon>Sar</taxon>
        <taxon>Stramenopiles</taxon>
        <taxon>Oomycota</taxon>
        <taxon>Peronosporomycetes</taxon>
        <taxon>Peronosporales</taxon>
        <taxon>Peronosporaceae</taxon>
        <taxon>Peronospora</taxon>
    </lineage>
</organism>
<gene>
    <name evidence="1" type="ORF">PM001_LOCUS11329</name>
</gene>
<sequence length="165" mass="19231">MNSCIVTLEVARTRRVVAAARQEVTTHLQLPEATCRDLSCGHKLPRYCSSNQALAPPTLAKRNLTSHRRLSSRRNVPWRELHRCPSIMLKRARRYLQAAAHTCTWLSTSRSCWKPRGDKRSFSTHKTENQCADRKLKPCFFAVRRRTISQLRQRVQYPEAWCFLP</sequence>